<protein>
    <submittedName>
        <fullName evidence="4">Alpha/beta fold hydrolase</fullName>
    </submittedName>
</protein>
<dbReference type="InterPro" id="IPR000073">
    <property type="entry name" value="AB_hydrolase_1"/>
</dbReference>
<proteinExistence type="predicted"/>
<feature type="chain" id="PRO_5029021845" evidence="1">
    <location>
        <begin position="31"/>
        <end position="482"/>
    </location>
</feature>
<gene>
    <name evidence="4" type="ORF">GT755_32660</name>
</gene>
<organism evidence="4 5">
    <name type="scientific">Herbidospora solisilvae</name>
    <dbReference type="NCBI Taxonomy" id="2696284"/>
    <lineage>
        <taxon>Bacteria</taxon>
        <taxon>Bacillati</taxon>
        <taxon>Actinomycetota</taxon>
        <taxon>Actinomycetes</taxon>
        <taxon>Streptosporangiales</taxon>
        <taxon>Streptosporangiaceae</taxon>
        <taxon>Herbidospora</taxon>
    </lineage>
</organism>
<keyword evidence="4" id="KW-0378">Hydrolase</keyword>
<feature type="domain" description="Peptidase S33 tripeptidyl aminopeptidase-like C-terminal" evidence="3">
    <location>
        <begin position="391"/>
        <end position="479"/>
    </location>
</feature>
<dbReference type="EMBL" id="WXEW01000010">
    <property type="protein sequence ID" value="NAS26414.1"/>
    <property type="molecule type" value="Genomic_DNA"/>
</dbReference>
<dbReference type="Pfam" id="PF08386">
    <property type="entry name" value="Abhydrolase_4"/>
    <property type="match status" value="1"/>
</dbReference>
<evidence type="ECO:0000256" key="1">
    <source>
        <dbReference type="SAM" id="SignalP"/>
    </source>
</evidence>
<dbReference type="GO" id="GO:0016787">
    <property type="term" value="F:hydrolase activity"/>
    <property type="evidence" value="ECO:0007669"/>
    <property type="project" value="UniProtKB-KW"/>
</dbReference>
<dbReference type="Pfam" id="PF00561">
    <property type="entry name" value="Abhydrolase_1"/>
    <property type="match status" value="1"/>
</dbReference>
<keyword evidence="1" id="KW-0732">Signal</keyword>
<feature type="signal peptide" evidence="1">
    <location>
        <begin position="1"/>
        <end position="30"/>
    </location>
</feature>
<keyword evidence="5" id="KW-1185">Reference proteome</keyword>
<reference evidence="4 5" key="1">
    <citation type="submission" date="2020-01" db="EMBL/GenBank/DDBJ databases">
        <title>Herbidospora sp. NEAU-GS84 nov., a novel actinomycete isolated from soil.</title>
        <authorList>
            <person name="Han L."/>
        </authorList>
    </citation>
    <scope>NUCLEOTIDE SEQUENCE [LARGE SCALE GENOMIC DNA]</scope>
    <source>
        <strain evidence="4 5">NEAU-GS84</strain>
    </source>
</reference>
<dbReference type="RefSeq" id="WP_161483392.1">
    <property type="nucleotide sequence ID" value="NZ_WXEW01000010.1"/>
</dbReference>
<evidence type="ECO:0000313" key="4">
    <source>
        <dbReference type="EMBL" id="NAS26414.1"/>
    </source>
</evidence>
<dbReference type="InterPro" id="IPR029058">
    <property type="entry name" value="AB_hydrolase_fold"/>
</dbReference>
<evidence type="ECO:0000259" key="3">
    <source>
        <dbReference type="Pfam" id="PF08386"/>
    </source>
</evidence>
<name>A0A7C9N6L6_9ACTN</name>
<dbReference type="Proteomes" id="UP000479526">
    <property type="component" value="Unassembled WGS sequence"/>
</dbReference>
<dbReference type="SUPFAM" id="SSF53474">
    <property type="entry name" value="alpha/beta-Hydrolases"/>
    <property type="match status" value="1"/>
</dbReference>
<comment type="caution">
    <text evidence="4">The sequence shown here is derived from an EMBL/GenBank/DDBJ whole genome shotgun (WGS) entry which is preliminary data.</text>
</comment>
<feature type="domain" description="AB hydrolase-1" evidence="2">
    <location>
        <begin position="174"/>
        <end position="274"/>
    </location>
</feature>
<dbReference type="InterPro" id="IPR013595">
    <property type="entry name" value="Pept_S33_TAP-like_C"/>
</dbReference>
<dbReference type="Gene3D" id="3.40.50.1820">
    <property type="entry name" value="alpha/beta hydrolase"/>
    <property type="match status" value="1"/>
</dbReference>
<dbReference type="AlphaFoldDB" id="A0A7C9N6L6"/>
<sequence>MMTNRRRRRHAALLIGLTLTALTAATPAAAREPFWRACAGPDTPADLECAAIEVPVDWARPHGATITLDLARLPATEPARRIGSVLGVPGGPGAKGVEDLRRAAADLTGLRRRFDLVAYNPRTSVWLDRLPPACERPATTLSEPASPKEYRALAETMAKGFEACREADPTGLFGAMDSLSVARDMDAVRRALGEERLSFMANSYGGVAAVAYARLFPQRIRAMYVDGTPDHVDGWLDQTLRTLPVRDATFTRFAAWCAATPACALHGRDVKATWRDLTEGADRTPIRATSAHFGEVELTGWHLRSFGFMADPGPENTRWLAFADAIDKAARGDGSGFADGVIGTARVWATPGILAMTCGDGRSYTGYAQLEEFRRQARRISPDFQGAAFDTLGCTGWPLPVANPSRPLPTRGLPPFLGAGSTWGDHVWTESLTGRIPGSVTVAYDGPGHALYLSGKACPIRHATSYLTHLRLPPPGTVCPAE</sequence>
<evidence type="ECO:0000259" key="2">
    <source>
        <dbReference type="Pfam" id="PF00561"/>
    </source>
</evidence>
<evidence type="ECO:0000313" key="5">
    <source>
        <dbReference type="Proteomes" id="UP000479526"/>
    </source>
</evidence>
<accession>A0A7C9N6L6</accession>